<organism evidence="8 9">
    <name type="scientific">Pseudoxanthomonas daejeonensis</name>
    <dbReference type="NCBI Taxonomy" id="266062"/>
    <lineage>
        <taxon>Bacteria</taxon>
        <taxon>Pseudomonadati</taxon>
        <taxon>Pseudomonadota</taxon>
        <taxon>Gammaproteobacteria</taxon>
        <taxon>Lysobacterales</taxon>
        <taxon>Lysobacteraceae</taxon>
        <taxon>Pseudoxanthomonas</taxon>
    </lineage>
</organism>
<keyword evidence="3" id="KW-0378">Hydrolase</keyword>
<comment type="similarity">
    <text evidence="1 5">Belongs to the peptidase S8 family.</text>
</comment>
<keyword evidence="9" id="KW-1185">Reference proteome</keyword>
<evidence type="ECO:0000256" key="4">
    <source>
        <dbReference type="ARBA" id="ARBA00022825"/>
    </source>
</evidence>
<comment type="caution">
    <text evidence="5">Lacks conserved residue(s) required for the propagation of feature annotation.</text>
</comment>
<evidence type="ECO:0000256" key="1">
    <source>
        <dbReference type="ARBA" id="ARBA00011073"/>
    </source>
</evidence>
<evidence type="ECO:0000313" key="8">
    <source>
        <dbReference type="EMBL" id="KAF1692448.1"/>
    </source>
</evidence>
<keyword evidence="2" id="KW-0645">Protease</keyword>
<protein>
    <recommendedName>
        <fullName evidence="7">Peptidase S8/S53 domain-containing protein</fullName>
    </recommendedName>
</protein>
<evidence type="ECO:0000256" key="3">
    <source>
        <dbReference type="ARBA" id="ARBA00022801"/>
    </source>
</evidence>
<reference evidence="8 9" key="1">
    <citation type="submission" date="2017-10" db="EMBL/GenBank/DDBJ databases">
        <title>Whole genome sequencing of members of genus Pseudoxanthomonas.</title>
        <authorList>
            <person name="Kumar S."/>
            <person name="Bansal K."/>
            <person name="Kaur A."/>
            <person name="Patil P."/>
            <person name="Sharma S."/>
            <person name="Patil P.B."/>
        </authorList>
    </citation>
    <scope>NUCLEOTIDE SEQUENCE [LARGE SCALE GENOMIC DNA]</scope>
    <source>
        <strain evidence="8 9">DSM 17801</strain>
    </source>
</reference>
<name>A0ABQ6Z3Z8_9GAMM</name>
<dbReference type="PANTHER" id="PTHR43806">
    <property type="entry name" value="PEPTIDASE S8"/>
    <property type="match status" value="1"/>
</dbReference>
<dbReference type="InterPro" id="IPR036852">
    <property type="entry name" value="Peptidase_S8/S53_dom_sf"/>
</dbReference>
<dbReference type="Pfam" id="PF00082">
    <property type="entry name" value="Peptidase_S8"/>
    <property type="match status" value="1"/>
</dbReference>
<keyword evidence="4" id="KW-0720">Serine protease</keyword>
<evidence type="ECO:0000313" key="9">
    <source>
        <dbReference type="Proteomes" id="UP000788419"/>
    </source>
</evidence>
<dbReference type="PROSITE" id="PS51892">
    <property type="entry name" value="SUBTILASE"/>
    <property type="match status" value="1"/>
</dbReference>
<evidence type="ECO:0000256" key="2">
    <source>
        <dbReference type="ARBA" id="ARBA00022670"/>
    </source>
</evidence>
<accession>A0ABQ6Z3Z8</accession>
<dbReference type="RefSeq" id="WP_162411323.1">
    <property type="nucleotide sequence ID" value="NZ_PDWN01000016.1"/>
</dbReference>
<dbReference type="InterPro" id="IPR050131">
    <property type="entry name" value="Peptidase_S8_subtilisin-like"/>
</dbReference>
<dbReference type="InterPro" id="IPR000209">
    <property type="entry name" value="Peptidase_S8/S53_dom"/>
</dbReference>
<comment type="caution">
    <text evidence="8">The sequence shown here is derived from an EMBL/GenBank/DDBJ whole genome shotgun (WGS) entry which is preliminary data.</text>
</comment>
<feature type="signal peptide" evidence="6">
    <location>
        <begin position="1"/>
        <end position="26"/>
    </location>
</feature>
<evidence type="ECO:0000256" key="6">
    <source>
        <dbReference type="SAM" id="SignalP"/>
    </source>
</evidence>
<evidence type="ECO:0000259" key="7">
    <source>
        <dbReference type="Pfam" id="PF00082"/>
    </source>
</evidence>
<dbReference type="Gene3D" id="3.40.50.200">
    <property type="entry name" value="Peptidase S8/S53 domain"/>
    <property type="match status" value="1"/>
</dbReference>
<dbReference type="SUPFAM" id="SSF52743">
    <property type="entry name" value="Subtilisin-like"/>
    <property type="match status" value="1"/>
</dbReference>
<sequence length="403" mass="42684">MDTMKRAGVRLSVVWLIWGLATSAVAADETAAPFWEARKVAIAATPGVPPVRIGIWDSGVDLALFPGQVAHDAAGRPLVRGYDAFKQRQDTPMAVLPEAVLARQDELNAILRALDDRDGGVDSAEAREIVARMKAQTPEEADAFDDVTGRWSGYVHGTAIADIALRGLPAAELVVARQQWWHGRPPVPCWTRELADREAESIGDLLAFLVDNGARVVNMSWGRSERAYLGNLKACAPQMPEGERKELARYTVERIRGVLQQGMRAAPQALFVGAAGNAGASLQDENPATRFSLPNFILVGAVDRNGAATDWTNTGAEITLFANGERVPARLPGGGASFPSGTSMAVPLVVNAAAAMLTVAPQLSGAQLRGLLESTATPNAGGQPLLHSRAAVEAARAQAQAAR</sequence>
<proteinExistence type="inferred from homology"/>
<dbReference type="Proteomes" id="UP000788419">
    <property type="component" value="Unassembled WGS sequence"/>
</dbReference>
<evidence type="ECO:0000256" key="5">
    <source>
        <dbReference type="PROSITE-ProRule" id="PRU01240"/>
    </source>
</evidence>
<feature type="chain" id="PRO_5045638624" description="Peptidase S8/S53 domain-containing protein" evidence="6">
    <location>
        <begin position="27"/>
        <end position="403"/>
    </location>
</feature>
<gene>
    <name evidence="8" type="ORF">CSC65_14570</name>
</gene>
<keyword evidence="6" id="KW-0732">Signal</keyword>
<feature type="domain" description="Peptidase S8/S53" evidence="7">
    <location>
        <begin position="201"/>
        <end position="381"/>
    </location>
</feature>
<dbReference type="PANTHER" id="PTHR43806:SF11">
    <property type="entry name" value="CEREVISIN-RELATED"/>
    <property type="match status" value="1"/>
</dbReference>
<dbReference type="EMBL" id="PDWN01000016">
    <property type="protein sequence ID" value="KAF1692448.1"/>
    <property type="molecule type" value="Genomic_DNA"/>
</dbReference>